<sequence>MTRLADRITGRIADKVSFRLLYRDWVAIGFYYLHDTDRWRVSSCTFDTRVETEVDAIHVDGYGRYIIGPGVEAGLICHVTLVGYWDGDTEEEKEEAYGIDEEDDDDEVDERWR</sequence>
<organism evidence="2 3">
    <name type="scientific">Caudoviricetes sp. vir215</name>
    <dbReference type="NCBI Taxonomy" id="3068354"/>
    <lineage>
        <taxon>Viruses</taxon>
        <taxon>Duplodnaviria</taxon>
        <taxon>Heunggongvirae</taxon>
        <taxon>Uroviricota</taxon>
        <taxon>Caudoviricetes</taxon>
    </lineage>
</organism>
<dbReference type="GeneID" id="98835751"/>
<evidence type="ECO:0000256" key="1">
    <source>
        <dbReference type="SAM" id="MobiDB-lite"/>
    </source>
</evidence>
<name>A0AA87CD39_9CAUD</name>
<proteinExistence type="predicted"/>
<gene>
    <name evidence="2" type="ORF">vir215_00032</name>
</gene>
<accession>A0AA87CD39</accession>
<dbReference type="Proteomes" id="UP001302265">
    <property type="component" value="Segment"/>
</dbReference>
<dbReference type="EMBL" id="BK063676">
    <property type="protein sequence ID" value="DBA35334.1"/>
    <property type="molecule type" value="Genomic_DNA"/>
</dbReference>
<dbReference type="RefSeq" id="YP_011108887.1">
    <property type="nucleotide sequence ID" value="NC_092586.1"/>
</dbReference>
<reference evidence="2 3" key="1">
    <citation type="journal article" date="2023" name="Nat. Microbiol.">
        <title>A compendium of viruses from methanogenic archaea reveals their diversity and adaptations to the gut environment.</title>
        <authorList>
            <person name="Medvedeva S."/>
            <person name="Borrel G."/>
            <person name="Krupovic M."/>
            <person name="Gribaldo S."/>
        </authorList>
    </citation>
    <scope>NUCLEOTIDE SEQUENCE [LARGE SCALE GENOMIC DNA]</scope>
</reference>
<evidence type="ECO:0000313" key="2">
    <source>
        <dbReference type="EMBL" id="DBA35334.1"/>
    </source>
</evidence>
<protein>
    <submittedName>
        <fullName evidence="2">Uncharacterized protein</fullName>
    </submittedName>
</protein>
<feature type="region of interest" description="Disordered" evidence="1">
    <location>
        <begin position="91"/>
        <end position="113"/>
    </location>
</feature>
<keyword evidence="3" id="KW-1185">Reference proteome</keyword>
<evidence type="ECO:0000313" key="3">
    <source>
        <dbReference type="Proteomes" id="UP001302265"/>
    </source>
</evidence>